<evidence type="ECO:0000313" key="4">
    <source>
        <dbReference type="Proteomes" id="UP000621799"/>
    </source>
</evidence>
<dbReference type="InterPro" id="IPR012349">
    <property type="entry name" value="Split_barrel_FMN-bd"/>
</dbReference>
<feature type="region of interest" description="Disordered" evidence="1">
    <location>
        <begin position="125"/>
        <end position="146"/>
    </location>
</feature>
<dbReference type="RefSeq" id="WP_264320880.1">
    <property type="nucleotide sequence ID" value="NZ_JADEXN010000103.1"/>
</dbReference>
<dbReference type="NCBIfam" id="TIGR04026">
    <property type="entry name" value="PPOX_FMN_cyano"/>
    <property type="match status" value="1"/>
</dbReference>
<dbReference type="PANTHER" id="PTHR28243:SF1">
    <property type="entry name" value="PYRIDOXAMINE 5'-PHOSPHATE OXIDASE ALR4036 FAMILY FMN-BINDING DOMAIN-CONTAINING PROTEIN"/>
    <property type="match status" value="1"/>
</dbReference>
<evidence type="ECO:0000256" key="1">
    <source>
        <dbReference type="SAM" id="MobiDB-lite"/>
    </source>
</evidence>
<evidence type="ECO:0000259" key="2">
    <source>
        <dbReference type="Pfam" id="PF12766"/>
    </source>
</evidence>
<name>A0A928VZQ4_9CYAN</name>
<dbReference type="Pfam" id="PF12766">
    <property type="entry name" value="Pyridox_oxase_2"/>
    <property type="match status" value="1"/>
</dbReference>
<dbReference type="AlphaFoldDB" id="A0A928VZQ4"/>
<dbReference type="EMBL" id="JADEXN010000103">
    <property type="protein sequence ID" value="MBE9040635.1"/>
    <property type="molecule type" value="Genomic_DNA"/>
</dbReference>
<dbReference type="InterPro" id="IPR024624">
    <property type="entry name" value="Pyridox_Oxase_Alr4036_FMN-bd"/>
</dbReference>
<organism evidence="3 4">
    <name type="scientific">Zarconia navalis LEGE 11467</name>
    <dbReference type="NCBI Taxonomy" id="1828826"/>
    <lineage>
        <taxon>Bacteria</taxon>
        <taxon>Bacillati</taxon>
        <taxon>Cyanobacteriota</taxon>
        <taxon>Cyanophyceae</taxon>
        <taxon>Oscillatoriophycideae</taxon>
        <taxon>Oscillatoriales</taxon>
        <taxon>Oscillatoriales incertae sedis</taxon>
        <taxon>Zarconia</taxon>
        <taxon>Zarconia navalis</taxon>
    </lineage>
</organism>
<proteinExistence type="predicted"/>
<gene>
    <name evidence="3" type="ORF">IQ235_07555</name>
</gene>
<dbReference type="GO" id="GO:0010181">
    <property type="term" value="F:FMN binding"/>
    <property type="evidence" value="ECO:0007669"/>
    <property type="project" value="InterPro"/>
</dbReference>
<reference evidence="3" key="1">
    <citation type="submission" date="2020-10" db="EMBL/GenBank/DDBJ databases">
        <authorList>
            <person name="Castelo-Branco R."/>
            <person name="Eusebio N."/>
            <person name="Adriana R."/>
            <person name="Vieira A."/>
            <person name="Brugerolle De Fraissinette N."/>
            <person name="Rezende De Castro R."/>
            <person name="Schneider M.P."/>
            <person name="Vasconcelos V."/>
            <person name="Leao P.N."/>
        </authorList>
    </citation>
    <scope>NUCLEOTIDE SEQUENCE</scope>
    <source>
        <strain evidence="3">LEGE 11467</strain>
    </source>
</reference>
<sequence>MPVAPWRAPLAAALHRNRRLSHARYVQLATVRTDGRPANRTVVFRGFLENSDRLQIVTDARSQKVAQVAQIEGNTWGEACWYFPKTREQFRLSGRLILVNGDRVEIPLQQARRAAWEALSDRGREGFAWPPPGQPRAESDAFEGLQPDPSEPLPQFCLLLLDPDGVDLLQLRSHPHDRRCYQRQEDGTWLTHRVNP</sequence>
<comment type="caution">
    <text evidence="3">The sequence shown here is derived from an EMBL/GenBank/DDBJ whole genome shotgun (WGS) entry which is preliminary data.</text>
</comment>
<keyword evidence="4" id="KW-1185">Reference proteome</keyword>
<feature type="domain" description="Pyridoxamine 5'-phosphate oxidase Alr4036 family FMN-binding" evidence="2">
    <location>
        <begin position="4"/>
        <end position="99"/>
    </location>
</feature>
<accession>A0A928VZQ4</accession>
<evidence type="ECO:0000313" key="3">
    <source>
        <dbReference type="EMBL" id="MBE9040635.1"/>
    </source>
</evidence>
<dbReference type="PANTHER" id="PTHR28243">
    <property type="entry name" value="AGL049CP"/>
    <property type="match status" value="1"/>
</dbReference>
<dbReference type="Gene3D" id="2.30.110.10">
    <property type="entry name" value="Electron Transport, Fmn-binding Protein, Chain A"/>
    <property type="match status" value="1"/>
</dbReference>
<protein>
    <submittedName>
        <fullName evidence="3">Pyridoxamine 5'-phosphate oxidase family protein</fullName>
    </submittedName>
</protein>
<dbReference type="Proteomes" id="UP000621799">
    <property type="component" value="Unassembled WGS sequence"/>
</dbReference>
<dbReference type="SUPFAM" id="SSF50475">
    <property type="entry name" value="FMN-binding split barrel"/>
    <property type="match status" value="1"/>
</dbReference>
<dbReference type="InterPro" id="IPR024015">
    <property type="entry name" value="Pyridox_Oxase_FMN-dep_Alr4036"/>
</dbReference>